<evidence type="ECO:0000313" key="1">
    <source>
        <dbReference type="EMBL" id="PWE19545.1"/>
    </source>
</evidence>
<reference evidence="1 2" key="1">
    <citation type="submission" date="2018-05" db="EMBL/GenBank/DDBJ databases">
        <title>Antimicrobial susceptibility testing and genomic analysis of Arcobacter skirrowii strains and one Arcobacter butzleri isolated from German poultry farms.</title>
        <authorList>
            <person name="Haenel I."/>
            <person name="Hotzel H."/>
            <person name="Tomaso H."/>
            <person name="Busch A."/>
        </authorList>
    </citation>
    <scope>NUCLEOTIDE SEQUENCE [LARGE SCALE GENOMIC DNA]</scope>
    <source>
        <strain evidence="2">v</strain>
    </source>
</reference>
<sequence length="154" mass="18145">MIIVFNFSYPFIFFFTHTKFGKYHESVIIQFQYLRPKVKQNNTKRINMNSKLFNKTNLEERDLKLLVELSNVSSKYDKYIVMLKRDYGYTLTKSQLARVINVSEQTITRRIEEGLNVPKYLRSGDGPKSSYIFPITEVADYLSNCIKIFGLDND</sequence>
<name>A0A2U2BYD9_9BACT</name>
<accession>A0A2U2BYD9</accession>
<comment type="caution">
    <text evidence="1">The sequence shown here is derived from an EMBL/GenBank/DDBJ whole genome shotgun (WGS) entry which is preliminary data.</text>
</comment>
<dbReference type="Proteomes" id="UP000245014">
    <property type="component" value="Unassembled WGS sequence"/>
</dbReference>
<evidence type="ECO:0008006" key="3">
    <source>
        <dbReference type="Google" id="ProtNLM"/>
    </source>
</evidence>
<proteinExistence type="predicted"/>
<protein>
    <recommendedName>
        <fullName evidence="3">Helix-turn-helix type 11 domain-containing protein</fullName>
    </recommendedName>
</protein>
<dbReference type="EMBL" id="QEYI01000012">
    <property type="protein sequence ID" value="PWE19545.1"/>
    <property type="molecule type" value="Genomic_DNA"/>
</dbReference>
<evidence type="ECO:0000313" key="2">
    <source>
        <dbReference type="Proteomes" id="UP000245014"/>
    </source>
</evidence>
<dbReference type="AlphaFoldDB" id="A0A2U2BYD9"/>
<gene>
    <name evidence="1" type="ORF">DF188_09700</name>
</gene>
<organism evidence="1 2">
    <name type="scientific">Aliarcobacter skirrowii</name>
    <dbReference type="NCBI Taxonomy" id="28200"/>
    <lineage>
        <taxon>Bacteria</taxon>
        <taxon>Pseudomonadati</taxon>
        <taxon>Campylobacterota</taxon>
        <taxon>Epsilonproteobacteria</taxon>
        <taxon>Campylobacterales</taxon>
        <taxon>Arcobacteraceae</taxon>
        <taxon>Aliarcobacter</taxon>
    </lineage>
</organism>